<dbReference type="GO" id="GO:0005576">
    <property type="term" value="C:extracellular region"/>
    <property type="evidence" value="ECO:0007669"/>
    <property type="project" value="UniProtKB-SubCell"/>
</dbReference>
<dbReference type="Proteomes" id="UP000242457">
    <property type="component" value="Unassembled WGS sequence"/>
</dbReference>
<protein>
    <recommendedName>
        <fullName evidence="3">apyrase</fullName>
        <ecNumber evidence="3">3.6.1.5</ecNumber>
    </recommendedName>
</protein>
<evidence type="ECO:0000256" key="9">
    <source>
        <dbReference type="ARBA" id="ARBA00022801"/>
    </source>
</evidence>
<proteinExistence type="inferred from homology"/>
<dbReference type="InterPro" id="IPR008334">
    <property type="entry name" value="5'-Nucleotdase_C"/>
</dbReference>
<keyword evidence="15" id="KW-1185">Reference proteome</keyword>
<dbReference type="GO" id="GO:0090729">
    <property type="term" value="F:toxin activity"/>
    <property type="evidence" value="ECO:0007669"/>
    <property type="project" value="UniProtKB-KW"/>
</dbReference>
<comment type="similarity">
    <text evidence="2 11">Belongs to the 5'-nucleotidase family.</text>
</comment>
<evidence type="ECO:0000313" key="14">
    <source>
        <dbReference type="EMBL" id="PBC27787.1"/>
    </source>
</evidence>
<keyword evidence="7" id="KW-0479">Metal-binding</keyword>
<evidence type="ECO:0000256" key="6">
    <source>
        <dbReference type="ARBA" id="ARBA00022656"/>
    </source>
</evidence>
<evidence type="ECO:0000259" key="12">
    <source>
        <dbReference type="Pfam" id="PF00149"/>
    </source>
</evidence>
<keyword evidence="5" id="KW-0964">Secreted</keyword>
<name>A0A2A3E7R6_APICC</name>
<feature type="domain" description="Calcineurin-like phosphoesterase" evidence="12">
    <location>
        <begin position="101"/>
        <end position="259"/>
    </location>
</feature>
<keyword evidence="9 11" id="KW-0378">Hydrolase</keyword>
<organism evidence="14 15">
    <name type="scientific">Apis cerana cerana</name>
    <name type="common">Oriental honeybee</name>
    <dbReference type="NCBI Taxonomy" id="94128"/>
    <lineage>
        <taxon>Eukaryota</taxon>
        <taxon>Metazoa</taxon>
        <taxon>Ecdysozoa</taxon>
        <taxon>Arthropoda</taxon>
        <taxon>Hexapoda</taxon>
        <taxon>Insecta</taxon>
        <taxon>Pterygota</taxon>
        <taxon>Neoptera</taxon>
        <taxon>Endopterygota</taxon>
        <taxon>Hymenoptera</taxon>
        <taxon>Apocrita</taxon>
        <taxon>Aculeata</taxon>
        <taxon>Apoidea</taxon>
        <taxon>Anthophila</taxon>
        <taxon>Apidae</taxon>
        <taxon>Apis</taxon>
    </lineage>
</organism>
<dbReference type="Pfam" id="PF02872">
    <property type="entry name" value="5_nucleotid_C"/>
    <property type="match status" value="1"/>
</dbReference>
<dbReference type="GO" id="GO:0000166">
    <property type="term" value="F:nucleotide binding"/>
    <property type="evidence" value="ECO:0007669"/>
    <property type="project" value="UniProtKB-KW"/>
</dbReference>
<dbReference type="InterPro" id="IPR006146">
    <property type="entry name" value="5'-Nucleotdase_CS"/>
</dbReference>
<dbReference type="GO" id="GO:0005886">
    <property type="term" value="C:plasma membrane"/>
    <property type="evidence" value="ECO:0007669"/>
    <property type="project" value="TreeGrafter"/>
</dbReference>
<dbReference type="SUPFAM" id="SSF55816">
    <property type="entry name" value="5'-nucleotidase (syn. UDP-sugar hydrolase), C-terminal domain"/>
    <property type="match status" value="1"/>
</dbReference>
<evidence type="ECO:0000256" key="5">
    <source>
        <dbReference type="ARBA" id="ARBA00022525"/>
    </source>
</evidence>
<dbReference type="OrthoDB" id="7722975at2759"/>
<dbReference type="PRINTS" id="PR01607">
    <property type="entry name" value="APYRASEFAMLY"/>
</dbReference>
<evidence type="ECO:0000256" key="1">
    <source>
        <dbReference type="ARBA" id="ARBA00004613"/>
    </source>
</evidence>
<dbReference type="AlphaFoldDB" id="A0A2A3E7R6"/>
<evidence type="ECO:0000256" key="10">
    <source>
        <dbReference type="ARBA" id="ARBA00023240"/>
    </source>
</evidence>
<dbReference type="InterPro" id="IPR036907">
    <property type="entry name" value="5'-Nucleotdase_C_sf"/>
</dbReference>
<dbReference type="PANTHER" id="PTHR11575:SF32">
    <property type="entry name" value="APYRASE-LIKE PROTEIN"/>
    <property type="match status" value="1"/>
</dbReference>
<keyword evidence="6" id="KW-0800">Toxin</keyword>
<dbReference type="InterPro" id="IPR029052">
    <property type="entry name" value="Metallo-depent_PP-like"/>
</dbReference>
<evidence type="ECO:0000256" key="3">
    <source>
        <dbReference type="ARBA" id="ARBA00012148"/>
    </source>
</evidence>
<dbReference type="PROSITE" id="PS00786">
    <property type="entry name" value="5_NUCLEOTIDASE_2"/>
    <property type="match status" value="1"/>
</dbReference>
<reference evidence="14 15" key="1">
    <citation type="submission" date="2014-07" db="EMBL/GenBank/DDBJ databases">
        <title>Genomic and transcriptomic analysis on Apis cerana provide comprehensive insights into honey bee biology.</title>
        <authorList>
            <person name="Diao Q."/>
            <person name="Sun L."/>
            <person name="Zheng H."/>
            <person name="Zheng H."/>
            <person name="Xu S."/>
            <person name="Wang S."/>
            <person name="Zeng Z."/>
            <person name="Hu F."/>
            <person name="Su S."/>
            <person name="Wu J."/>
        </authorList>
    </citation>
    <scope>NUCLEOTIDE SEQUENCE [LARGE SCALE GENOMIC DNA]</scope>
    <source>
        <tissue evidence="14">Pupae without intestine</tissue>
    </source>
</reference>
<evidence type="ECO:0000256" key="7">
    <source>
        <dbReference type="ARBA" id="ARBA00022723"/>
    </source>
</evidence>
<dbReference type="Gene3D" id="3.60.21.10">
    <property type="match status" value="2"/>
</dbReference>
<keyword evidence="11" id="KW-0547">Nucleotide-binding</keyword>
<keyword evidence="4" id="KW-1201">Platelet aggregation inhibiting toxin</keyword>
<gene>
    <name evidence="14" type="ORF">APICC_08415</name>
</gene>
<dbReference type="GO" id="GO:0006196">
    <property type="term" value="P:AMP catabolic process"/>
    <property type="evidence" value="ECO:0007669"/>
    <property type="project" value="TreeGrafter"/>
</dbReference>
<evidence type="ECO:0000256" key="2">
    <source>
        <dbReference type="ARBA" id="ARBA00006654"/>
    </source>
</evidence>
<evidence type="ECO:0000313" key="15">
    <source>
        <dbReference type="Proteomes" id="UP000242457"/>
    </source>
</evidence>
<dbReference type="GO" id="GO:0008253">
    <property type="term" value="F:5'-nucleotidase activity"/>
    <property type="evidence" value="ECO:0007669"/>
    <property type="project" value="TreeGrafter"/>
</dbReference>
<comment type="subcellular location">
    <subcellularLocation>
        <location evidence="1">Secreted</location>
    </subcellularLocation>
</comment>
<dbReference type="PANTHER" id="PTHR11575">
    <property type="entry name" value="5'-NUCLEOTIDASE-RELATED"/>
    <property type="match status" value="1"/>
</dbReference>
<keyword evidence="10" id="KW-1199">Hemostasis impairing toxin</keyword>
<dbReference type="InterPro" id="IPR004843">
    <property type="entry name" value="Calcineurin-like_PHP"/>
</dbReference>
<dbReference type="Pfam" id="PF00149">
    <property type="entry name" value="Metallophos"/>
    <property type="match status" value="1"/>
</dbReference>
<evidence type="ECO:0000256" key="4">
    <source>
        <dbReference type="ARBA" id="ARBA00022442"/>
    </source>
</evidence>
<dbReference type="STRING" id="94128.A0A2A3E7R6"/>
<feature type="domain" description="5'-Nucleotidase C-terminal" evidence="13">
    <location>
        <begin position="354"/>
        <end position="511"/>
    </location>
</feature>
<dbReference type="GO" id="GO:0046872">
    <property type="term" value="F:metal ion binding"/>
    <property type="evidence" value="ECO:0007669"/>
    <property type="project" value="UniProtKB-KW"/>
</dbReference>
<evidence type="ECO:0000259" key="13">
    <source>
        <dbReference type="Pfam" id="PF02872"/>
    </source>
</evidence>
<dbReference type="GO" id="GO:0004050">
    <property type="term" value="F:apyrase activity"/>
    <property type="evidence" value="ECO:0007669"/>
    <property type="project" value="UniProtKB-EC"/>
</dbReference>
<evidence type="ECO:0000256" key="8">
    <source>
        <dbReference type="ARBA" id="ARBA00022729"/>
    </source>
</evidence>
<dbReference type="SUPFAM" id="SSF56300">
    <property type="entry name" value="Metallo-dependent phosphatases"/>
    <property type="match status" value="1"/>
</dbReference>
<dbReference type="InterPro" id="IPR006179">
    <property type="entry name" value="5_nucleotidase/apyrase"/>
</dbReference>
<accession>A0A2A3E7R6</accession>
<dbReference type="CDD" id="cd07409">
    <property type="entry name" value="MPP_CD73_N"/>
    <property type="match status" value="1"/>
</dbReference>
<keyword evidence="8" id="KW-0732">Signal</keyword>
<dbReference type="EMBL" id="KZ288340">
    <property type="protein sequence ID" value="PBC27787.1"/>
    <property type="molecule type" value="Genomic_DNA"/>
</dbReference>
<dbReference type="EC" id="3.6.1.5" evidence="3"/>
<evidence type="ECO:0000256" key="11">
    <source>
        <dbReference type="RuleBase" id="RU362119"/>
    </source>
</evidence>
<dbReference type="Gene3D" id="3.90.780.10">
    <property type="entry name" value="5'-Nucleotidase, C-terminal domain"/>
    <property type="match status" value="1"/>
</dbReference>
<sequence length="556" mass="62180">MCTVSADCTTHDHTTTRLAYNALHNGPRFRPILPSDQRRLNARSSTEKLGPPPFVPQQCGFRCGPVEIVSGGRLLLRWNGSEFEQTNPRSGTCQEGEETSCVGGIARISTAVNRLLKERPNAIFLNAGDHYQGTLWYTVYRWNVTATFMNMLPHDAMTLGNHEFDNDVEGVVPFLKMVKAPVVVTNIDATEEPTMQKIATTGKLKFLDEVETVNEEAGRLKSQGVDIIIVLSHCGLDVDRIMAAKCPLIDLVVGGHSHTFLYTGPPPFIDKPADKYPVEVVQEESNRTVLIVQAAAFTKYLGNLTVWFDGKGEVVDWDGNPILLDKSIEQDPEIVKALEPWKVVVDEQANVKIAKSRVYLDNECWKKECNFGNLITDAMVDSYVEKAENETVWTYAAVGVMNTGGIRIPIDSAGGYITYSDLLMAQPFENTWDILELNGSCILQILNMKEKLAWSGLKVIYTGSSKIVKEVKIRCRACEVPKFEDLKQDEWYRIVVPTFLVGAGDGFVLFKSCGRNHEVGHLDWEQLAKYMKKVSPILVGEDRRAIFLNENDPNEK</sequence>